<evidence type="ECO:0000313" key="2">
    <source>
        <dbReference type="EMBL" id="KFB44487.1"/>
    </source>
</evidence>
<protein>
    <submittedName>
        <fullName evidence="2 3">Uncharacterized protein</fullName>
    </submittedName>
</protein>
<evidence type="ECO:0000313" key="4">
    <source>
        <dbReference type="Proteomes" id="UP000030765"/>
    </source>
</evidence>
<evidence type="ECO:0000313" key="3">
    <source>
        <dbReference type="EnsemblMetazoa" id="ASIC012361-PA"/>
    </source>
</evidence>
<feature type="region of interest" description="Disordered" evidence="1">
    <location>
        <begin position="77"/>
        <end position="98"/>
    </location>
</feature>
<feature type="compositionally biased region" description="Basic residues" evidence="1">
    <location>
        <begin position="77"/>
        <end position="87"/>
    </location>
</feature>
<accession>A0A084W2P3</accession>
<gene>
    <name evidence="2" type="ORF">ZHAS_00012361</name>
</gene>
<dbReference type="Proteomes" id="UP000030765">
    <property type="component" value="Unassembled WGS sequence"/>
</dbReference>
<dbReference type="EMBL" id="ATLV01019660">
    <property type="status" value="NOT_ANNOTATED_CDS"/>
    <property type="molecule type" value="Genomic_DNA"/>
</dbReference>
<dbReference type="VEuPathDB" id="VectorBase:ASIC012361"/>
<reference evidence="3" key="2">
    <citation type="submission" date="2020-05" db="UniProtKB">
        <authorList>
            <consortium name="EnsemblMetazoa"/>
        </authorList>
    </citation>
    <scope>IDENTIFICATION</scope>
</reference>
<organism evidence="2">
    <name type="scientific">Anopheles sinensis</name>
    <name type="common">Mosquito</name>
    <dbReference type="NCBI Taxonomy" id="74873"/>
    <lineage>
        <taxon>Eukaryota</taxon>
        <taxon>Metazoa</taxon>
        <taxon>Ecdysozoa</taxon>
        <taxon>Arthropoda</taxon>
        <taxon>Hexapoda</taxon>
        <taxon>Insecta</taxon>
        <taxon>Pterygota</taxon>
        <taxon>Neoptera</taxon>
        <taxon>Endopterygota</taxon>
        <taxon>Diptera</taxon>
        <taxon>Nematocera</taxon>
        <taxon>Culicoidea</taxon>
        <taxon>Culicidae</taxon>
        <taxon>Anophelinae</taxon>
        <taxon>Anopheles</taxon>
    </lineage>
</organism>
<sequence length="185" mass="20803">MFLTLVLCPPHTTLRYHRFSIAGNDQRKTPARRKDRAPETVTAPFPPFRDKTEPFDVSRPSSVLVLVAFRLSNRCTSNHRHRRRRRPTTGPYLRQGNSSDCVSRTSLITAHGWKRYQRSGFSRALATPVTSDAFAVGRYGGPLAGPRGRSNSHALAIGNWILLAKVPRGSYRTTRSGLDFNTGRR</sequence>
<name>A0A084W2P3_ANOSI</name>
<dbReference type="EMBL" id="KE525276">
    <property type="protein sequence ID" value="KFB44487.1"/>
    <property type="molecule type" value="Genomic_DNA"/>
</dbReference>
<proteinExistence type="predicted"/>
<dbReference type="EnsemblMetazoa" id="ASIC012361-RA">
    <property type="protein sequence ID" value="ASIC012361-PA"/>
    <property type="gene ID" value="ASIC012361"/>
</dbReference>
<reference evidence="2 4" key="1">
    <citation type="journal article" date="2014" name="BMC Genomics">
        <title>Genome sequence of Anopheles sinensis provides insight into genetics basis of mosquito competence for malaria parasites.</title>
        <authorList>
            <person name="Zhou D."/>
            <person name="Zhang D."/>
            <person name="Ding G."/>
            <person name="Shi L."/>
            <person name="Hou Q."/>
            <person name="Ye Y."/>
            <person name="Xu Y."/>
            <person name="Zhou H."/>
            <person name="Xiong C."/>
            <person name="Li S."/>
            <person name="Yu J."/>
            <person name="Hong S."/>
            <person name="Yu X."/>
            <person name="Zou P."/>
            <person name="Chen C."/>
            <person name="Chang X."/>
            <person name="Wang W."/>
            <person name="Lv Y."/>
            <person name="Sun Y."/>
            <person name="Ma L."/>
            <person name="Shen B."/>
            <person name="Zhu C."/>
        </authorList>
    </citation>
    <scope>NUCLEOTIDE SEQUENCE [LARGE SCALE GENOMIC DNA]</scope>
</reference>
<feature type="region of interest" description="Disordered" evidence="1">
    <location>
        <begin position="25"/>
        <end position="52"/>
    </location>
</feature>
<keyword evidence="4" id="KW-1185">Reference proteome</keyword>
<dbReference type="AlphaFoldDB" id="A0A084W2P3"/>
<evidence type="ECO:0000256" key="1">
    <source>
        <dbReference type="SAM" id="MobiDB-lite"/>
    </source>
</evidence>